<dbReference type="EMBL" id="LAZR01038473">
    <property type="protein sequence ID" value="KKL19484.1"/>
    <property type="molecule type" value="Genomic_DNA"/>
</dbReference>
<dbReference type="AlphaFoldDB" id="A0A0F9BC36"/>
<gene>
    <name evidence="1" type="ORF">LCGC14_2465010</name>
</gene>
<evidence type="ECO:0000313" key="1">
    <source>
        <dbReference type="EMBL" id="KKL19484.1"/>
    </source>
</evidence>
<feature type="non-terminal residue" evidence="1">
    <location>
        <position position="79"/>
    </location>
</feature>
<organism evidence="1">
    <name type="scientific">marine sediment metagenome</name>
    <dbReference type="NCBI Taxonomy" id="412755"/>
    <lineage>
        <taxon>unclassified sequences</taxon>
        <taxon>metagenomes</taxon>
        <taxon>ecological metagenomes</taxon>
    </lineage>
</organism>
<proteinExistence type="predicted"/>
<accession>A0A0F9BC36</accession>
<protein>
    <submittedName>
        <fullName evidence="1">Uncharacterized protein</fullName>
    </submittedName>
</protein>
<sequence length="79" mass="9328">MVSAFRRRKSLRKVAVVFGVAPGTVRYWVQRAAGRRLDRVDWEDRSRAPRRTQRTSDALERKILAIRRRLKQRSALGEH</sequence>
<comment type="caution">
    <text evidence="1">The sequence shown here is derived from an EMBL/GenBank/DDBJ whole genome shotgun (WGS) entry which is preliminary data.</text>
</comment>
<reference evidence="1" key="1">
    <citation type="journal article" date="2015" name="Nature">
        <title>Complex archaea that bridge the gap between prokaryotes and eukaryotes.</title>
        <authorList>
            <person name="Spang A."/>
            <person name="Saw J.H."/>
            <person name="Jorgensen S.L."/>
            <person name="Zaremba-Niedzwiedzka K."/>
            <person name="Martijn J."/>
            <person name="Lind A.E."/>
            <person name="van Eijk R."/>
            <person name="Schleper C."/>
            <person name="Guy L."/>
            <person name="Ettema T.J."/>
        </authorList>
    </citation>
    <scope>NUCLEOTIDE SEQUENCE</scope>
</reference>
<name>A0A0F9BC36_9ZZZZ</name>